<evidence type="ECO:0000313" key="3">
    <source>
        <dbReference type="EMBL" id="MCV2885712.1"/>
    </source>
</evidence>
<dbReference type="EMBL" id="JAOWKX010000007">
    <property type="protein sequence ID" value="MCV2885712.1"/>
    <property type="molecule type" value="Genomic_DNA"/>
</dbReference>
<sequence>MNITAPIKLCVFIVSLLYLSGCQLANSLSFFLKQQQANVKWTTPDKTTSVPFTTYNHHIIVPVSINGGEPLRFVLDTGAAATVITQSPRTKHLSFKKDSPIAISGSGNDGDPTAYVLDNITLSTGDFSIANLSVIYATTDALPFDSQDETYFDGVIGADFFNRTTIEIDYGNMQVTFAEPPESHEHFHDQRLAQGWQFHAMPVHSDTPFIDTHVTINDKKHTVKVMIDTGSTGYLSLFMGVLPEGVTVPAKHYEARSRGISGYSRNKVGLVDNMTLAGFNVNHFPAYFRSEGENPQSGSHGVLGNQILRQFNAIVDFEHEALYLKPIRDGVSSQTLPHLGLRILPHENGGIIKAIYEFSALPQNTFNVGDIITSINQTPVNSTSFDHIMQTISKNSSNHSHIEVCIAGHQDCYDIPISPMPWENTVGK</sequence>
<dbReference type="SUPFAM" id="SSF50156">
    <property type="entry name" value="PDZ domain-like"/>
    <property type="match status" value="1"/>
</dbReference>
<keyword evidence="4" id="KW-1185">Reference proteome</keyword>
<keyword evidence="1" id="KW-0378">Hydrolase</keyword>
<dbReference type="PROSITE" id="PS00141">
    <property type="entry name" value="ASP_PROTEASE"/>
    <property type="match status" value="1"/>
</dbReference>
<organism evidence="3 4">
    <name type="scientific">Fluctibacter corallii</name>
    <dbReference type="NCBI Taxonomy" id="2984329"/>
    <lineage>
        <taxon>Bacteria</taxon>
        <taxon>Pseudomonadati</taxon>
        <taxon>Pseudomonadota</taxon>
        <taxon>Gammaproteobacteria</taxon>
        <taxon>Alteromonadales</taxon>
        <taxon>Alteromonadaceae</taxon>
        <taxon>Fluctibacter</taxon>
    </lineage>
</organism>
<dbReference type="GO" id="GO:0006508">
    <property type="term" value="P:proteolysis"/>
    <property type="evidence" value="ECO:0007669"/>
    <property type="project" value="UniProtKB-KW"/>
</dbReference>
<accession>A0ABT3ABS3</accession>
<dbReference type="Pfam" id="PF13650">
    <property type="entry name" value="Asp_protease_2"/>
    <property type="match status" value="1"/>
</dbReference>
<protein>
    <submittedName>
        <fullName evidence="3">Aspartyl protease family protein</fullName>
    </submittedName>
</protein>
<keyword evidence="3" id="KW-0645">Protease</keyword>
<dbReference type="InterPro" id="IPR034122">
    <property type="entry name" value="Retropepsin-like_bacterial"/>
</dbReference>
<dbReference type="InterPro" id="IPR036034">
    <property type="entry name" value="PDZ_sf"/>
</dbReference>
<dbReference type="InterPro" id="IPR001969">
    <property type="entry name" value="Aspartic_peptidase_AS"/>
</dbReference>
<dbReference type="GO" id="GO:0008233">
    <property type="term" value="F:peptidase activity"/>
    <property type="evidence" value="ECO:0007669"/>
    <property type="project" value="UniProtKB-KW"/>
</dbReference>
<evidence type="ECO:0000256" key="1">
    <source>
        <dbReference type="ARBA" id="ARBA00022801"/>
    </source>
</evidence>
<dbReference type="Gene3D" id="2.40.70.10">
    <property type="entry name" value="Acid Proteases"/>
    <property type="match status" value="2"/>
</dbReference>
<dbReference type="InterPro" id="IPR021109">
    <property type="entry name" value="Peptidase_aspartic_dom_sf"/>
</dbReference>
<dbReference type="RefSeq" id="WP_263713000.1">
    <property type="nucleotide sequence ID" value="NZ_JAOWKX010000007.1"/>
</dbReference>
<reference evidence="3 4" key="1">
    <citation type="submission" date="2022-10" db="EMBL/GenBank/DDBJ databases">
        <title>Aestuariibacter sp. AA17 isolated from Montipora capitata coral fragment.</title>
        <authorList>
            <person name="Emsley S.A."/>
            <person name="Pfannmuller K.M."/>
            <person name="Loughran R.M."/>
            <person name="Shlafstein M."/>
            <person name="Papke E."/>
            <person name="Saw J.H."/>
            <person name="Ushijima B."/>
            <person name="Videau P."/>
        </authorList>
    </citation>
    <scope>NUCLEOTIDE SEQUENCE [LARGE SCALE GENOMIC DNA]</scope>
    <source>
        <strain evidence="3 4">AA17</strain>
    </source>
</reference>
<evidence type="ECO:0000313" key="4">
    <source>
        <dbReference type="Proteomes" id="UP001652504"/>
    </source>
</evidence>
<proteinExistence type="predicted"/>
<feature type="domain" description="Peptidase A2" evidence="2">
    <location>
        <begin position="71"/>
        <end position="107"/>
    </location>
</feature>
<dbReference type="Gene3D" id="2.30.42.10">
    <property type="match status" value="1"/>
</dbReference>
<name>A0ABT3ABS3_9ALTE</name>
<dbReference type="PROSITE" id="PS50175">
    <property type="entry name" value="ASP_PROT_RETROV"/>
    <property type="match status" value="1"/>
</dbReference>
<comment type="caution">
    <text evidence="3">The sequence shown here is derived from an EMBL/GenBank/DDBJ whole genome shotgun (WGS) entry which is preliminary data.</text>
</comment>
<dbReference type="InterPro" id="IPR001995">
    <property type="entry name" value="Peptidase_A2_cat"/>
</dbReference>
<dbReference type="CDD" id="cd05483">
    <property type="entry name" value="retropepsin_like_bacteria"/>
    <property type="match status" value="1"/>
</dbReference>
<dbReference type="SUPFAM" id="SSF50630">
    <property type="entry name" value="Acid proteases"/>
    <property type="match status" value="1"/>
</dbReference>
<dbReference type="Proteomes" id="UP001652504">
    <property type="component" value="Unassembled WGS sequence"/>
</dbReference>
<gene>
    <name evidence="3" type="ORF">OE749_13520</name>
</gene>
<evidence type="ECO:0000259" key="2">
    <source>
        <dbReference type="PROSITE" id="PS50175"/>
    </source>
</evidence>